<dbReference type="InterPro" id="IPR011009">
    <property type="entry name" value="Kinase-like_dom_sf"/>
</dbReference>
<evidence type="ECO:0000256" key="22">
    <source>
        <dbReference type="ARBA" id="ARBA00046964"/>
    </source>
</evidence>
<dbReference type="SUPFAM" id="SSF56112">
    <property type="entry name" value="Protein kinase-like (PK-like)"/>
    <property type="match status" value="1"/>
</dbReference>
<dbReference type="PANTHER" id="PTHR24058">
    <property type="entry name" value="DUAL SPECIFICITY PROTEIN KINASE"/>
    <property type="match status" value="1"/>
</dbReference>
<dbReference type="InterPro" id="IPR008271">
    <property type="entry name" value="Ser/Thr_kinase_AS"/>
</dbReference>
<keyword evidence="12" id="KW-0418">Kinase</keyword>
<accession>A0ABD2IIF3</accession>
<dbReference type="Gene3D" id="1.10.510.10">
    <property type="entry name" value="Transferase(Phosphotransferase) domain 1"/>
    <property type="match status" value="1"/>
</dbReference>
<comment type="subcellular location">
    <subcellularLocation>
        <location evidence="2">Chromosome</location>
        <location evidence="2">Centromere</location>
        <location evidence="2">Kinetochore</location>
    </subcellularLocation>
    <subcellularLocation>
        <location evidence="1">Nucleus</location>
    </subcellularLocation>
</comment>
<feature type="compositionally biased region" description="Acidic residues" evidence="26">
    <location>
        <begin position="148"/>
        <end position="160"/>
    </location>
</feature>
<proteinExistence type="inferred from homology"/>
<evidence type="ECO:0000256" key="16">
    <source>
        <dbReference type="ARBA" id="ARBA00022990"/>
    </source>
</evidence>
<keyword evidence="5" id="KW-1017">Isopeptide bond</keyword>
<comment type="catalytic activity">
    <reaction evidence="24">
        <text>L-seryl-[protein] + ATP = O-phospho-L-seryl-[protein] + ADP + H(+)</text>
        <dbReference type="Rhea" id="RHEA:17989"/>
        <dbReference type="Rhea" id="RHEA-COMP:9863"/>
        <dbReference type="Rhea" id="RHEA-COMP:11604"/>
        <dbReference type="ChEBI" id="CHEBI:15378"/>
        <dbReference type="ChEBI" id="CHEBI:29999"/>
        <dbReference type="ChEBI" id="CHEBI:30616"/>
        <dbReference type="ChEBI" id="CHEBI:83421"/>
        <dbReference type="ChEBI" id="CHEBI:456216"/>
        <dbReference type="EC" id="2.7.11.1"/>
    </reaction>
    <physiologicalReaction direction="left-to-right" evidence="24">
        <dbReference type="Rhea" id="RHEA:17990"/>
    </physiologicalReaction>
</comment>
<evidence type="ECO:0000256" key="5">
    <source>
        <dbReference type="ARBA" id="ARBA00022499"/>
    </source>
</evidence>
<feature type="region of interest" description="Disordered" evidence="26">
    <location>
        <begin position="332"/>
        <end position="356"/>
    </location>
</feature>
<evidence type="ECO:0000313" key="29">
    <source>
        <dbReference type="EMBL" id="KAL3078916.1"/>
    </source>
</evidence>
<comment type="caution">
    <text evidence="29">The sequence shown here is derived from an EMBL/GenBank/DDBJ whole genome shotgun (WGS) entry which is preliminary data.</text>
</comment>
<gene>
    <name evidence="29" type="ORF">niasHS_014698</name>
</gene>
<feature type="compositionally biased region" description="Basic and acidic residues" evidence="26">
    <location>
        <begin position="239"/>
        <end position="260"/>
    </location>
</feature>
<protein>
    <recommendedName>
        <fullName evidence="20">Serine/threonine-protein kinase PRP4 homolog</fullName>
        <ecNumber evidence="3">2.7.11.1</ecNumber>
    </recommendedName>
    <alternativeName>
        <fullName evidence="21">PRP4 pre-mRNA-processing factor 4 homolog</fullName>
    </alternativeName>
</protein>
<evidence type="ECO:0000256" key="25">
    <source>
        <dbReference type="PROSITE-ProRule" id="PRU00176"/>
    </source>
</evidence>
<comment type="subunit">
    <text evidence="22">Interacts with CLK1 C-terminus. Associates with the U5 snRNP and NCOR1 deacetylase complexes. Identified in the spliceosome C complex.</text>
</comment>
<dbReference type="InterPro" id="IPR000504">
    <property type="entry name" value="RRM_dom"/>
</dbReference>
<dbReference type="InterPro" id="IPR000719">
    <property type="entry name" value="Prot_kinase_dom"/>
</dbReference>
<dbReference type="CDD" id="cd14135">
    <property type="entry name" value="STKc_PRP4"/>
    <property type="match status" value="1"/>
</dbReference>
<dbReference type="PROSITE" id="PS50102">
    <property type="entry name" value="RRM"/>
    <property type="match status" value="1"/>
</dbReference>
<evidence type="ECO:0000256" key="18">
    <source>
        <dbReference type="ARBA" id="ARBA00023242"/>
    </source>
</evidence>
<evidence type="ECO:0000256" key="11">
    <source>
        <dbReference type="ARBA" id="ARBA00022741"/>
    </source>
</evidence>
<feature type="compositionally biased region" description="Basic residues" evidence="26">
    <location>
        <begin position="134"/>
        <end position="143"/>
    </location>
</feature>
<feature type="compositionally biased region" description="Basic residues" evidence="26">
    <location>
        <begin position="108"/>
        <end position="127"/>
    </location>
</feature>
<feature type="compositionally biased region" description="Basic and acidic residues" evidence="26">
    <location>
        <begin position="87"/>
        <end position="107"/>
    </location>
</feature>
<keyword evidence="4" id="KW-0158">Chromosome</keyword>
<dbReference type="GO" id="GO:0005681">
    <property type="term" value="C:spliceosomal complex"/>
    <property type="evidence" value="ECO:0007669"/>
    <property type="project" value="UniProtKB-KW"/>
</dbReference>
<keyword evidence="17" id="KW-0508">mRNA splicing</keyword>
<dbReference type="GO" id="GO:0006397">
    <property type="term" value="P:mRNA processing"/>
    <property type="evidence" value="ECO:0007669"/>
    <property type="project" value="UniProtKB-KW"/>
</dbReference>
<dbReference type="GO" id="GO:0000776">
    <property type="term" value="C:kinetochore"/>
    <property type="evidence" value="ECO:0007669"/>
    <property type="project" value="UniProtKB-KW"/>
</dbReference>
<feature type="domain" description="RRM" evidence="28">
    <location>
        <begin position="12"/>
        <end position="85"/>
    </location>
</feature>
<keyword evidence="15" id="KW-0832">Ubl conjugation</keyword>
<feature type="compositionally biased region" description="Low complexity" evidence="26">
    <location>
        <begin position="198"/>
        <end position="214"/>
    </location>
</feature>
<keyword evidence="10" id="KW-0747">Spliceosome</keyword>
<evidence type="ECO:0000259" key="27">
    <source>
        <dbReference type="PROSITE" id="PS50011"/>
    </source>
</evidence>
<evidence type="ECO:0000256" key="19">
    <source>
        <dbReference type="ARBA" id="ARBA00023596"/>
    </source>
</evidence>
<dbReference type="GO" id="GO:0003723">
    <property type="term" value="F:RNA binding"/>
    <property type="evidence" value="ECO:0007669"/>
    <property type="project" value="UniProtKB-UniRule"/>
</dbReference>
<dbReference type="SMART" id="SM00360">
    <property type="entry name" value="RRM"/>
    <property type="match status" value="1"/>
</dbReference>
<feature type="region of interest" description="Disordered" evidence="26">
    <location>
        <begin position="66"/>
        <end position="160"/>
    </location>
</feature>
<dbReference type="InterPro" id="IPR012677">
    <property type="entry name" value="Nucleotide-bd_a/b_plait_sf"/>
</dbReference>
<evidence type="ECO:0000256" key="15">
    <source>
        <dbReference type="ARBA" id="ARBA00022843"/>
    </source>
</evidence>
<keyword evidence="13" id="KW-0995">Kinetochore</keyword>
<evidence type="ECO:0000256" key="13">
    <source>
        <dbReference type="ARBA" id="ARBA00022838"/>
    </source>
</evidence>
<dbReference type="SMART" id="SM00220">
    <property type="entry name" value="S_TKc"/>
    <property type="match status" value="1"/>
</dbReference>
<evidence type="ECO:0000256" key="23">
    <source>
        <dbReference type="ARBA" id="ARBA00048659"/>
    </source>
</evidence>
<dbReference type="GO" id="GO:0004674">
    <property type="term" value="F:protein serine/threonine kinase activity"/>
    <property type="evidence" value="ECO:0007669"/>
    <property type="project" value="UniProtKB-KW"/>
</dbReference>
<dbReference type="Gene3D" id="3.30.200.20">
    <property type="entry name" value="Phosphorylase Kinase, domain 1"/>
    <property type="match status" value="1"/>
</dbReference>
<dbReference type="Pfam" id="PF00069">
    <property type="entry name" value="Pkinase"/>
    <property type="match status" value="1"/>
</dbReference>
<dbReference type="PROSITE" id="PS00108">
    <property type="entry name" value="PROTEIN_KINASE_ST"/>
    <property type="match status" value="1"/>
</dbReference>
<dbReference type="GO" id="GO:0005524">
    <property type="term" value="F:ATP binding"/>
    <property type="evidence" value="ECO:0007669"/>
    <property type="project" value="UniProtKB-KW"/>
</dbReference>
<evidence type="ECO:0000256" key="1">
    <source>
        <dbReference type="ARBA" id="ARBA00004123"/>
    </source>
</evidence>
<evidence type="ECO:0000259" key="28">
    <source>
        <dbReference type="PROSITE" id="PS50102"/>
    </source>
</evidence>
<dbReference type="PROSITE" id="PS50011">
    <property type="entry name" value="PROTEIN_KINASE_DOM"/>
    <property type="match status" value="1"/>
</dbReference>
<evidence type="ECO:0000256" key="4">
    <source>
        <dbReference type="ARBA" id="ARBA00022454"/>
    </source>
</evidence>
<feature type="compositionally biased region" description="Polar residues" evidence="26">
    <location>
        <begin position="266"/>
        <end position="281"/>
    </location>
</feature>
<evidence type="ECO:0000313" key="30">
    <source>
        <dbReference type="Proteomes" id="UP001620645"/>
    </source>
</evidence>
<evidence type="ECO:0000256" key="3">
    <source>
        <dbReference type="ARBA" id="ARBA00012513"/>
    </source>
</evidence>
<organism evidence="29 30">
    <name type="scientific">Heterodera schachtii</name>
    <name type="common">Sugarbeet cyst nematode worm</name>
    <name type="synonym">Tylenchus schachtii</name>
    <dbReference type="NCBI Taxonomy" id="97005"/>
    <lineage>
        <taxon>Eukaryota</taxon>
        <taxon>Metazoa</taxon>
        <taxon>Ecdysozoa</taxon>
        <taxon>Nematoda</taxon>
        <taxon>Chromadorea</taxon>
        <taxon>Rhabditida</taxon>
        <taxon>Tylenchina</taxon>
        <taxon>Tylenchomorpha</taxon>
        <taxon>Tylenchoidea</taxon>
        <taxon>Heteroderidae</taxon>
        <taxon>Heteroderinae</taxon>
        <taxon>Heterodera</taxon>
    </lineage>
</organism>
<dbReference type="FunFam" id="3.30.200.20:FF:000123">
    <property type="entry name" value="serine/threonine-protein kinase PRP4 homolog"/>
    <property type="match status" value="1"/>
</dbReference>
<keyword evidence="14" id="KW-0067">ATP-binding</keyword>
<dbReference type="Proteomes" id="UP001620645">
    <property type="component" value="Unassembled WGS sequence"/>
</dbReference>
<dbReference type="Pfam" id="PF00076">
    <property type="entry name" value="RRM_1"/>
    <property type="match status" value="1"/>
</dbReference>
<name>A0ABD2IIF3_HETSC</name>
<dbReference type="PANTHER" id="PTHR24058:SF103">
    <property type="entry name" value="SERINE_THREONINE-PROTEIN KINASE PRP4 HOMOLOG"/>
    <property type="match status" value="1"/>
</dbReference>
<dbReference type="InterPro" id="IPR050494">
    <property type="entry name" value="Ser_Thr_dual-spec_kinase"/>
</dbReference>
<keyword evidence="30" id="KW-1185">Reference proteome</keyword>
<evidence type="ECO:0000256" key="10">
    <source>
        <dbReference type="ARBA" id="ARBA00022728"/>
    </source>
</evidence>
<keyword evidence="16" id="KW-0007">Acetylation</keyword>
<dbReference type="SUPFAM" id="SSF54928">
    <property type="entry name" value="RNA-binding domain, RBD"/>
    <property type="match status" value="1"/>
</dbReference>
<dbReference type="InterPro" id="IPR035979">
    <property type="entry name" value="RBD_domain_sf"/>
</dbReference>
<evidence type="ECO:0000256" key="7">
    <source>
        <dbReference type="ARBA" id="ARBA00022553"/>
    </source>
</evidence>
<dbReference type="Gene3D" id="3.30.70.330">
    <property type="match status" value="1"/>
</dbReference>
<reference evidence="29 30" key="1">
    <citation type="submission" date="2024-10" db="EMBL/GenBank/DDBJ databases">
        <authorList>
            <person name="Kim D."/>
        </authorList>
    </citation>
    <scope>NUCLEOTIDE SEQUENCE [LARGE SCALE GENOMIC DNA]</scope>
    <source>
        <strain evidence="29">Taebaek</strain>
    </source>
</reference>
<evidence type="ECO:0000256" key="17">
    <source>
        <dbReference type="ARBA" id="ARBA00023187"/>
    </source>
</evidence>
<keyword evidence="25" id="KW-0694">RNA-binding</keyword>
<dbReference type="FunFam" id="1.10.510.10:FF:000078">
    <property type="entry name" value="Serine/threonine-protein kinase PRP4 homolog"/>
    <property type="match status" value="1"/>
</dbReference>
<evidence type="ECO:0000256" key="9">
    <source>
        <dbReference type="ARBA" id="ARBA00022679"/>
    </source>
</evidence>
<keyword evidence="11" id="KW-0547">Nucleotide-binding</keyword>
<sequence length="732" mass="84106">MSSRRSGINFEGKVYIGGLPEDATSQELENIFHKFGRIRKIRIERRPPVYGYVEFDNPRDAEVAQQSLDGTRICGVKARVELSTSRSRRDRDERGRGISRENEEKSRKREHKSPKKKKKEKKHKRKSEKNDKRSKGKSSKRTRRESEEVGMELESEDEELAIEQRRKKREELLEKLKTEMGLTDHVNEQQQNDRIQEKTSAASSPKHTSSSDSSSDSEDNGSGCNKSIGLEDGEEEGKDGESQVDRLLREAIDVLKKPKMDEEDTPGTTGSSPIHSPSILDSPNIDFFGDLKEKISHMKNRDEAERMAKQAEEYEREEKMRQLLEEKQREKIERCKGESAEVVEESEQQQKEADTADGSLQFDMFADDAPVELLSKAATIQSLDTTTAALKDNWDDTEGYYRVRIGEQLDGRYRVYGYTGAGVFGNVVRATDTHRSNSKVAIKIIRNNDMMRKTGVRELEVLKKLNEADRLDKYHILQLYRQFYHRNHLCLVFENLSMNLREVLKKYGNNVGLHMKAVRSYAQQLLLAMKLLKKCNILHADIKPDNILVNETKMLLKLCDFGSACHVGDAEPAPYLVSRFYRAPEIMLGLPYDFGIDLWSVAVTLYEVYTGKIMFPGKSNNQMLKFMMDLRGKFPNKVIRKAVFKDQHFDYNCNFLYHETDKVTGKDKVTVLTNIKLLRNLSAELSGDQELDRDGFAKVDHFRSLLEQMTALDPSKRISCSDALKHPFIVEK</sequence>
<keyword evidence="18" id="KW-0539">Nucleus</keyword>
<keyword evidence="9" id="KW-0808">Transferase</keyword>
<evidence type="ECO:0000256" key="24">
    <source>
        <dbReference type="ARBA" id="ARBA00048977"/>
    </source>
</evidence>
<evidence type="ECO:0000256" key="6">
    <source>
        <dbReference type="ARBA" id="ARBA00022527"/>
    </source>
</evidence>
<feature type="domain" description="Protein kinase" evidence="27">
    <location>
        <begin position="413"/>
        <end position="729"/>
    </location>
</feature>
<evidence type="ECO:0000256" key="20">
    <source>
        <dbReference type="ARBA" id="ARBA00023637"/>
    </source>
</evidence>
<dbReference type="InterPro" id="IPR044092">
    <property type="entry name" value="STKc_PRP4"/>
</dbReference>
<evidence type="ECO:0000256" key="8">
    <source>
        <dbReference type="ARBA" id="ARBA00022664"/>
    </source>
</evidence>
<evidence type="ECO:0000256" key="26">
    <source>
        <dbReference type="SAM" id="MobiDB-lite"/>
    </source>
</evidence>
<evidence type="ECO:0000256" key="2">
    <source>
        <dbReference type="ARBA" id="ARBA00004629"/>
    </source>
</evidence>
<comment type="similarity">
    <text evidence="19">Belongs to the protein kinase superfamily. CMGC Ser/Thr protein kinase family.</text>
</comment>
<dbReference type="GO" id="GO:0008380">
    <property type="term" value="P:RNA splicing"/>
    <property type="evidence" value="ECO:0007669"/>
    <property type="project" value="UniProtKB-KW"/>
</dbReference>
<feature type="region of interest" description="Disordered" evidence="26">
    <location>
        <begin position="177"/>
        <end position="284"/>
    </location>
</feature>
<evidence type="ECO:0000256" key="12">
    <source>
        <dbReference type="ARBA" id="ARBA00022777"/>
    </source>
</evidence>
<keyword evidence="8" id="KW-0507">mRNA processing</keyword>
<dbReference type="EC" id="2.7.11.1" evidence="3"/>
<evidence type="ECO:0000256" key="21">
    <source>
        <dbReference type="ARBA" id="ARBA00031858"/>
    </source>
</evidence>
<keyword evidence="6" id="KW-0723">Serine/threonine-protein kinase</keyword>
<dbReference type="EMBL" id="JBICCN010000309">
    <property type="protein sequence ID" value="KAL3078916.1"/>
    <property type="molecule type" value="Genomic_DNA"/>
</dbReference>
<comment type="catalytic activity">
    <reaction evidence="23">
        <text>L-threonyl-[protein] + ATP = O-phospho-L-threonyl-[protein] + ADP + H(+)</text>
        <dbReference type="Rhea" id="RHEA:46608"/>
        <dbReference type="Rhea" id="RHEA-COMP:11060"/>
        <dbReference type="Rhea" id="RHEA-COMP:11605"/>
        <dbReference type="ChEBI" id="CHEBI:15378"/>
        <dbReference type="ChEBI" id="CHEBI:30013"/>
        <dbReference type="ChEBI" id="CHEBI:30616"/>
        <dbReference type="ChEBI" id="CHEBI:61977"/>
        <dbReference type="ChEBI" id="CHEBI:456216"/>
        <dbReference type="EC" id="2.7.11.1"/>
    </reaction>
    <physiologicalReaction direction="left-to-right" evidence="23">
        <dbReference type="Rhea" id="RHEA:46609"/>
    </physiologicalReaction>
</comment>
<evidence type="ECO:0000256" key="14">
    <source>
        <dbReference type="ARBA" id="ARBA00022840"/>
    </source>
</evidence>
<keyword evidence="7" id="KW-0597">Phosphoprotein</keyword>
<dbReference type="AlphaFoldDB" id="A0ABD2IIF3"/>